<sequence length="71" mass="8407">MADVLLKKKLRRMLRFVEQFSDKQMVIAFSQKLRWLYFIELLPIKNHDAMIFYANQVNSQLMSVKGGGENK</sequence>
<dbReference type="EMBL" id="JAJJMM010000001">
    <property type="protein sequence ID" value="MCC9063732.1"/>
    <property type="molecule type" value="Genomic_DNA"/>
</dbReference>
<keyword evidence="3" id="KW-1185">Reference proteome</keyword>
<gene>
    <name evidence="2" type="ORF">LNP81_12110</name>
</gene>
<dbReference type="Proteomes" id="UP001430679">
    <property type="component" value="Unassembled WGS sequence"/>
</dbReference>
<evidence type="ECO:0000259" key="1">
    <source>
        <dbReference type="Pfam" id="PF17761"/>
    </source>
</evidence>
<proteinExistence type="predicted"/>
<protein>
    <submittedName>
        <fullName evidence="2">DUF1016 N-terminal domain-containing protein</fullName>
    </submittedName>
</protein>
<feature type="domain" description="YhcG N-terminal" evidence="1">
    <location>
        <begin position="7"/>
        <end position="64"/>
    </location>
</feature>
<evidence type="ECO:0000313" key="2">
    <source>
        <dbReference type="EMBL" id="MCC9063732.1"/>
    </source>
</evidence>
<evidence type="ECO:0000313" key="3">
    <source>
        <dbReference type="Proteomes" id="UP001430679"/>
    </source>
</evidence>
<name>A0ABS8ME09_9FLAO</name>
<accession>A0ABS8ME09</accession>
<dbReference type="Pfam" id="PF17761">
    <property type="entry name" value="DUF1016_N"/>
    <property type="match status" value="1"/>
</dbReference>
<dbReference type="RefSeq" id="WP_230036129.1">
    <property type="nucleotide sequence ID" value="NZ_JAJJMM010000001.1"/>
</dbReference>
<reference evidence="2" key="1">
    <citation type="submission" date="2021-11" db="EMBL/GenBank/DDBJ databases">
        <title>Description of novel Flavobacterium species.</title>
        <authorList>
            <person name="Saticioglu I.B."/>
            <person name="Ay H."/>
            <person name="Altun S."/>
            <person name="Duman M."/>
        </authorList>
    </citation>
    <scope>NUCLEOTIDE SEQUENCE</scope>
    <source>
        <strain evidence="2">F-30</strain>
    </source>
</reference>
<organism evidence="2 3">
    <name type="scientific">Flavobacterium piscisymbiosum</name>
    <dbReference type="NCBI Taxonomy" id="2893753"/>
    <lineage>
        <taxon>Bacteria</taxon>
        <taxon>Pseudomonadati</taxon>
        <taxon>Bacteroidota</taxon>
        <taxon>Flavobacteriia</taxon>
        <taxon>Flavobacteriales</taxon>
        <taxon>Flavobacteriaceae</taxon>
        <taxon>Flavobacterium</taxon>
    </lineage>
</organism>
<dbReference type="InterPro" id="IPR041527">
    <property type="entry name" value="YhcG_N"/>
</dbReference>
<comment type="caution">
    <text evidence="2">The sequence shown here is derived from an EMBL/GenBank/DDBJ whole genome shotgun (WGS) entry which is preliminary data.</text>
</comment>